<keyword evidence="4" id="KW-1185">Reference proteome</keyword>
<dbReference type="InterPro" id="IPR025330">
    <property type="entry name" value="DUF4236"/>
</dbReference>
<comment type="caution">
    <text evidence="3">The sequence shown here is derived from an EMBL/GenBank/DDBJ whole genome shotgun (WGS) entry which is preliminary data.</text>
</comment>
<dbReference type="Pfam" id="PF14020">
    <property type="entry name" value="DUF4236"/>
    <property type="match status" value="1"/>
</dbReference>
<name>A0A931HT03_9BACI</name>
<evidence type="ECO:0000313" key="3">
    <source>
        <dbReference type="EMBL" id="MBH0228828.1"/>
    </source>
</evidence>
<organism evidence="3 4">
    <name type="scientific">Halobacillus yeomjeoni</name>
    <dbReference type="NCBI Taxonomy" id="311194"/>
    <lineage>
        <taxon>Bacteria</taxon>
        <taxon>Bacillati</taxon>
        <taxon>Bacillota</taxon>
        <taxon>Bacilli</taxon>
        <taxon>Bacillales</taxon>
        <taxon>Bacillaceae</taxon>
        <taxon>Halobacillus</taxon>
    </lineage>
</organism>
<evidence type="ECO:0000256" key="1">
    <source>
        <dbReference type="SAM" id="MobiDB-lite"/>
    </source>
</evidence>
<dbReference type="AlphaFoldDB" id="A0A931HT03"/>
<reference evidence="3 4" key="1">
    <citation type="journal article" date="2005" name="Int. J. Syst. Evol. Microbiol.">
        <title>Halobacillus yeomjeoni sp. nov., isolated from a marine solar saltern in Korea.</title>
        <authorList>
            <person name="Yoon J.H."/>
            <person name="Kang S.J."/>
            <person name="Lee C.H."/>
            <person name="Oh H.W."/>
            <person name="Oh T.K."/>
        </authorList>
    </citation>
    <scope>NUCLEOTIDE SEQUENCE [LARGE SCALE GENOMIC DNA]</scope>
    <source>
        <strain evidence="3 4">KCTC 3957</strain>
    </source>
</reference>
<feature type="compositionally biased region" description="Low complexity" evidence="1">
    <location>
        <begin position="37"/>
        <end position="54"/>
    </location>
</feature>
<gene>
    <name evidence="3" type="ORF">H0267_01270</name>
</gene>
<dbReference type="RefSeq" id="WP_197315473.1">
    <property type="nucleotide sequence ID" value="NZ_JADZSC010000001.1"/>
</dbReference>
<accession>A0A931HT03</accession>
<dbReference type="EMBL" id="JADZSC010000001">
    <property type="protein sequence ID" value="MBH0228828.1"/>
    <property type="molecule type" value="Genomic_DNA"/>
</dbReference>
<sequence length="357" mass="41292">MGMKFKKSFKVAPGVRMNVGKKGLSTSIGGKGLRVNTSSRGVSVSSSVPGTGVSYNQRLTSRNKRPQRTHYEKIQLRHEKEEKLEQAKLQVEHHEAHLEMLVSVHEEVNDQIDWEAIQRSSPPYRYGDDGPLVTEAKAKLQHYKPSWRDKFFKRVEVRKQVLTQDIEEAHRKDESSYEEWQNSIKQAEAILHHDHSKWDGVIQTIQPFEDIEQLGSKVVLSFSHDEPNVTVNLNIQNKKAVPQKSLSLTKTGKLSQRNMAKGKYFQLYQDYVCSCVLRIARELFTILPIEETTIHVYDELKDEETTEYGCILSTKITRNELEHTHFENIDCSDTIETFTHNMKFLKTKGFKFVEEVQ</sequence>
<feature type="domain" description="DUF4236" evidence="2">
    <location>
        <begin position="3"/>
        <end position="55"/>
    </location>
</feature>
<proteinExistence type="predicted"/>
<evidence type="ECO:0000259" key="2">
    <source>
        <dbReference type="Pfam" id="PF14020"/>
    </source>
</evidence>
<evidence type="ECO:0000313" key="4">
    <source>
        <dbReference type="Proteomes" id="UP000614490"/>
    </source>
</evidence>
<feature type="region of interest" description="Disordered" evidence="1">
    <location>
        <begin position="37"/>
        <end position="56"/>
    </location>
</feature>
<protein>
    <submittedName>
        <fullName evidence="3">DUF4236 domain-containing protein</fullName>
    </submittedName>
</protein>
<dbReference type="Proteomes" id="UP000614490">
    <property type="component" value="Unassembled WGS sequence"/>
</dbReference>